<feature type="domain" description="HTH cro/C1-type" evidence="2">
    <location>
        <begin position="11"/>
        <end position="65"/>
    </location>
</feature>
<organism evidence="3 4">
    <name type="scientific">Dorea ammoniilytica</name>
    <dbReference type="NCBI Taxonomy" id="2981788"/>
    <lineage>
        <taxon>Bacteria</taxon>
        <taxon>Bacillati</taxon>
        <taxon>Bacillota</taxon>
        <taxon>Clostridia</taxon>
        <taxon>Lachnospirales</taxon>
        <taxon>Lachnospiraceae</taxon>
        <taxon>Dorea</taxon>
    </lineage>
</organism>
<dbReference type="PANTHER" id="PTHR46558:SF11">
    <property type="entry name" value="HTH-TYPE TRANSCRIPTIONAL REGULATOR XRE"/>
    <property type="match status" value="1"/>
</dbReference>
<dbReference type="InterPro" id="IPR010982">
    <property type="entry name" value="Lambda_DNA-bd_dom_sf"/>
</dbReference>
<protein>
    <submittedName>
        <fullName evidence="3">Helix-turn-helix domain-containing protein</fullName>
    </submittedName>
</protein>
<comment type="caution">
    <text evidence="3">The sequence shown here is derived from an EMBL/GenBank/DDBJ whole genome shotgun (WGS) entry which is preliminary data.</text>
</comment>
<evidence type="ECO:0000256" key="1">
    <source>
        <dbReference type="ARBA" id="ARBA00023125"/>
    </source>
</evidence>
<sequence length="122" mass="14025">MNTITLNCERLIQCRKKMGITKQEAAKRMNMSQPAYLRYESGTRTPSIHVINSMANVLNTSADYLIGTTDDPHPDSYLINKDTDPELFTLIEDYRSDPNVKKRLETYYKSISSIYANNPKEL</sequence>
<keyword evidence="4" id="KW-1185">Reference proteome</keyword>
<accession>A0ABT2S5D5</accession>
<dbReference type="CDD" id="cd00093">
    <property type="entry name" value="HTH_XRE"/>
    <property type="match status" value="1"/>
</dbReference>
<evidence type="ECO:0000313" key="3">
    <source>
        <dbReference type="EMBL" id="MCU6699796.1"/>
    </source>
</evidence>
<name>A0ABT2S5D5_9FIRM</name>
<dbReference type="Proteomes" id="UP001207605">
    <property type="component" value="Unassembled WGS sequence"/>
</dbReference>
<dbReference type="EMBL" id="JAOQJV010000005">
    <property type="protein sequence ID" value="MCU6699796.1"/>
    <property type="molecule type" value="Genomic_DNA"/>
</dbReference>
<dbReference type="RefSeq" id="WP_262581323.1">
    <property type="nucleotide sequence ID" value="NZ_JAOQJV010000005.1"/>
</dbReference>
<dbReference type="PROSITE" id="PS50943">
    <property type="entry name" value="HTH_CROC1"/>
    <property type="match status" value="1"/>
</dbReference>
<proteinExistence type="predicted"/>
<dbReference type="Gene3D" id="1.10.260.40">
    <property type="entry name" value="lambda repressor-like DNA-binding domains"/>
    <property type="match status" value="1"/>
</dbReference>
<keyword evidence="1" id="KW-0238">DNA-binding</keyword>
<dbReference type="SMART" id="SM00530">
    <property type="entry name" value="HTH_XRE"/>
    <property type="match status" value="1"/>
</dbReference>
<dbReference type="SUPFAM" id="SSF47413">
    <property type="entry name" value="lambda repressor-like DNA-binding domains"/>
    <property type="match status" value="1"/>
</dbReference>
<dbReference type="InterPro" id="IPR001387">
    <property type="entry name" value="Cro/C1-type_HTH"/>
</dbReference>
<dbReference type="PANTHER" id="PTHR46558">
    <property type="entry name" value="TRACRIPTIONAL REGULATORY PROTEIN-RELATED-RELATED"/>
    <property type="match status" value="1"/>
</dbReference>
<evidence type="ECO:0000259" key="2">
    <source>
        <dbReference type="PROSITE" id="PS50943"/>
    </source>
</evidence>
<reference evidence="3 4" key="1">
    <citation type="journal article" date="2021" name="ISME Commun">
        <title>Automated analysis of genomic sequences facilitates high-throughput and comprehensive description of bacteria.</title>
        <authorList>
            <person name="Hitch T.C.A."/>
        </authorList>
    </citation>
    <scope>NUCLEOTIDE SEQUENCE [LARGE SCALE GENOMIC DNA]</scope>
    <source>
        <strain evidence="3 4">Sanger_02</strain>
    </source>
</reference>
<dbReference type="Pfam" id="PF01381">
    <property type="entry name" value="HTH_3"/>
    <property type="match status" value="1"/>
</dbReference>
<gene>
    <name evidence="3" type="ORF">OCV65_06065</name>
</gene>
<evidence type="ECO:0000313" key="4">
    <source>
        <dbReference type="Proteomes" id="UP001207605"/>
    </source>
</evidence>